<keyword evidence="2" id="KW-1185">Reference proteome</keyword>
<name>A0A225VDN0_9STRA</name>
<accession>A0A225VDN0</accession>
<dbReference type="OrthoDB" id="94805at2759"/>
<dbReference type="AlphaFoldDB" id="A0A225VDN0"/>
<evidence type="ECO:0000313" key="2">
    <source>
        <dbReference type="Proteomes" id="UP000198211"/>
    </source>
</evidence>
<reference evidence="2" key="1">
    <citation type="submission" date="2017-03" db="EMBL/GenBank/DDBJ databases">
        <title>Phytopthora megakarya and P. palmivora, two closely related causual agents of cacao black pod achieved similar genome size and gene model numbers by different mechanisms.</title>
        <authorList>
            <person name="Ali S."/>
            <person name="Shao J."/>
            <person name="Larry D.J."/>
            <person name="Kronmiller B."/>
            <person name="Shen D."/>
            <person name="Strem M.D."/>
            <person name="Melnick R.L."/>
            <person name="Guiltinan M.J."/>
            <person name="Tyler B.M."/>
            <person name="Meinhardt L.W."/>
            <person name="Bailey B.A."/>
        </authorList>
    </citation>
    <scope>NUCLEOTIDE SEQUENCE [LARGE SCALE GENOMIC DNA]</scope>
    <source>
        <strain evidence="2">zdho120</strain>
    </source>
</reference>
<evidence type="ECO:0000313" key="1">
    <source>
        <dbReference type="EMBL" id="OWZ03422.1"/>
    </source>
</evidence>
<sequence>MYTLKYMKLGMKKMDRIHKDYHVWLTTHLPLDTDIKLGPKEFLFLQERFDRAAKTRGFDSGPVYYHFKDLGREKNANFVKVYENYVRWLDVHYPLSARKTHLDR</sequence>
<dbReference type="Proteomes" id="UP000198211">
    <property type="component" value="Unassembled WGS sequence"/>
</dbReference>
<protein>
    <submittedName>
        <fullName evidence="1">RxLR effector protein</fullName>
    </submittedName>
</protein>
<dbReference type="EMBL" id="NBNE01005530">
    <property type="protein sequence ID" value="OWZ03422.1"/>
    <property type="molecule type" value="Genomic_DNA"/>
</dbReference>
<comment type="caution">
    <text evidence="1">The sequence shown here is derived from an EMBL/GenBank/DDBJ whole genome shotgun (WGS) entry which is preliminary data.</text>
</comment>
<organism evidence="1 2">
    <name type="scientific">Phytophthora megakarya</name>
    <dbReference type="NCBI Taxonomy" id="4795"/>
    <lineage>
        <taxon>Eukaryota</taxon>
        <taxon>Sar</taxon>
        <taxon>Stramenopiles</taxon>
        <taxon>Oomycota</taxon>
        <taxon>Peronosporomycetes</taxon>
        <taxon>Peronosporales</taxon>
        <taxon>Peronosporaceae</taxon>
        <taxon>Phytophthora</taxon>
    </lineage>
</organism>
<proteinExistence type="predicted"/>
<gene>
    <name evidence="1" type="ORF">PHMEG_00024851</name>
</gene>